<dbReference type="GO" id="GO:0006284">
    <property type="term" value="P:base-excision repair"/>
    <property type="evidence" value="ECO:0007669"/>
    <property type="project" value="InterPro"/>
</dbReference>
<dbReference type="OrthoDB" id="9807664at2"/>
<accession>A0A059FZR5</accession>
<feature type="binding site" evidence="1">
    <location>
        <position position="7"/>
    </location>
    <ligand>
        <name>Zn(2+)</name>
        <dbReference type="ChEBI" id="CHEBI:29105"/>
    </ligand>
</feature>
<dbReference type="GO" id="GO:0008725">
    <property type="term" value="F:DNA-3-methyladenine glycosylase activity"/>
    <property type="evidence" value="ECO:0007669"/>
    <property type="project" value="InterPro"/>
</dbReference>
<dbReference type="RefSeq" id="WP_011645887.1">
    <property type="nucleotide sequence ID" value="NZ_ARYI01000001.1"/>
</dbReference>
<feature type="binding site" evidence="1">
    <location>
        <position position="183"/>
    </location>
    <ligand>
        <name>Zn(2+)</name>
        <dbReference type="ChEBI" id="CHEBI:29105"/>
    </ligand>
</feature>
<dbReference type="Gene3D" id="1.10.340.30">
    <property type="entry name" value="Hypothetical protein, domain 2"/>
    <property type="match status" value="1"/>
</dbReference>
<dbReference type="GO" id="GO:0046872">
    <property type="term" value="F:metal ion binding"/>
    <property type="evidence" value="ECO:0007669"/>
    <property type="project" value="UniProtKB-KW"/>
</dbReference>
<keyword evidence="1" id="KW-0479">Metal-binding</keyword>
<sequence>MSEPHSCGWAPVTDPIYRAYHDEEWGVPERDPRALWEKLQLDGMQAGLSWITILRKRESIREEFDEFDPEKLARWTPRRAEKALTNPGIIRSPKKIDAVIGNARSYLSMMEAGDDFSDYCWGYVGGKPVVNKWKNFREAPTSTDWSAAMSRDLKKRGFKFVGPTIVYAWAQAVGMVNDHEVGCPRHKGVRERP</sequence>
<dbReference type="EMBL" id="ARYI01000001">
    <property type="protein sequence ID" value="KCZ96202.1"/>
    <property type="molecule type" value="Genomic_DNA"/>
</dbReference>
<dbReference type="InterPro" id="IPR052891">
    <property type="entry name" value="DNA-3mA_glycosylase"/>
</dbReference>
<comment type="caution">
    <text evidence="2">The sequence shown here is derived from an EMBL/GenBank/DDBJ whole genome shotgun (WGS) entry which is preliminary data.</text>
</comment>
<evidence type="ECO:0000256" key="1">
    <source>
        <dbReference type="PIRSR" id="PIRSR605019-1"/>
    </source>
</evidence>
<feature type="binding site" evidence="1">
    <location>
        <position position="21"/>
    </location>
    <ligand>
        <name>Zn(2+)</name>
        <dbReference type="ChEBI" id="CHEBI:29105"/>
    </ligand>
</feature>
<keyword evidence="1" id="KW-0862">Zinc</keyword>
<organism evidence="2 3">
    <name type="scientific">Hyphomonas hirschiana VP5</name>
    <dbReference type="NCBI Taxonomy" id="1280951"/>
    <lineage>
        <taxon>Bacteria</taxon>
        <taxon>Pseudomonadati</taxon>
        <taxon>Pseudomonadota</taxon>
        <taxon>Alphaproteobacteria</taxon>
        <taxon>Hyphomonadales</taxon>
        <taxon>Hyphomonadaceae</taxon>
        <taxon>Hyphomonas</taxon>
    </lineage>
</organism>
<name>A0A059FZR5_9PROT</name>
<feature type="binding site" evidence="1">
    <location>
        <position position="179"/>
    </location>
    <ligand>
        <name>Zn(2+)</name>
        <dbReference type="ChEBI" id="CHEBI:29105"/>
    </ligand>
</feature>
<reference evidence="2 3" key="1">
    <citation type="submission" date="2013-04" db="EMBL/GenBank/DDBJ databases">
        <title>Hyphomonas hirschiana VP5 Genome Sequencing.</title>
        <authorList>
            <person name="Lai Q."/>
            <person name="Shao Z."/>
        </authorList>
    </citation>
    <scope>NUCLEOTIDE SEQUENCE [LARGE SCALE GENOMIC DNA]</scope>
    <source>
        <strain evidence="2 3">VP5</strain>
    </source>
</reference>
<dbReference type="SUPFAM" id="SSF48150">
    <property type="entry name" value="DNA-glycosylase"/>
    <property type="match status" value="1"/>
</dbReference>
<dbReference type="PATRIC" id="fig|1280951.3.peg.189"/>
<dbReference type="PANTHER" id="PTHR30037:SF4">
    <property type="entry name" value="DNA-3-METHYLADENINE GLYCOSYLASE I"/>
    <property type="match status" value="1"/>
</dbReference>
<keyword evidence="3" id="KW-1185">Reference proteome</keyword>
<dbReference type="PANTHER" id="PTHR30037">
    <property type="entry name" value="DNA-3-METHYLADENINE GLYCOSYLASE 1"/>
    <property type="match status" value="1"/>
</dbReference>
<dbReference type="Pfam" id="PF03352">
    <property type="entry name" value="Adenine_glyco"/>
    <property type="match status" value="1"/>
</dbReference>
<dbReference type="InterPro" id="IPR005019">
    <property type="entry name" value="Adenine_glyco"/>
</dbReference>
<dbReference type="AlphaFoldDB" id="A0A059FZR5"/>
<proteinExistence type="predicted"/>
<protein>
    <submittedName>
        <fullName evidence="2">DNA-3-methyladenine glycosylase I</fullName>
    </submittedName>
</protein>
<dbReference type="InterPro" id="IPR011257">
    <property type="entry name" value="DNA_glycosylase"/>
</dbReference>
<gene>
    <name evidence="2" type="ORF">HHI_00945</name>
</gene>
<dbReference type="Proteomes" id="UP000025061">
    <property type="component" value="Unassembled WGS sequence"/>
</dbReference>
<evidence type="ECO:0000313" key="2">
    <source>
        <dbReference type="EMBL" id="KCZ96202.1"/>
    </source>
</evidence>
<evidence type="ECO:0000313" key="3">
    <source>
        <dbReference type="Proteomes" id="UP000025061"/>
    </source>
</evidence>